<keyword evidence="3" id="KW-1185">Reference proteome</keyword>
<dbReference type="InterPro" id="IPR011431">
    <property type="entry name" value="Trafficking_Pga2"/>
</dbReference>
<organism evidence="2 3">
    <name type="scientific">Corynespora cassiicola Philippines</name>
    <dbReference type="NCBI Taxonomy" id="1448308"/>
    <lineage>
        <taxon>Eukaryota</taxon>
        <taxon>Fungi</taxon>
        <taxon>Dikarya</taxon>
        <taxon>Ascomycota</taxon>
        <taxon>Pezizomycotina</taxon>
        <taxon>Dothideomycetes</taxon>
        <taxon>Pleosporomycetidae</taxon>
        <taxon>Pleosporales</taxon>
        <taxon>Corynesporascaceae</taxon>
        <taxon>Corynespora</taxon>
    </lineage>
</organism>
<protein>
    <submittedName>
        <fullName evidence="2">DUF1531-domain-containing protein</fullName>
    </submittedName>
</protein>
<accession>A0A2T2NUA0</accession>
<dbReference type="Pfam" id="PF07543">
    <property type="entry name" value="PGA2"/>
    <property type="match status" value="1"/>
</dbReference>
<name>A0A2T2NUA0_CORCC</name>
<proteinExistence type="predicted"/>
<dbReference type="PIRSF" id="PIRSF022909">
    <property type="entry name" value="UCP022909"/>
    <property type="match status" value="1"/>
</dbReference>
<reference evidence="2 3" key="1">
    <citation type="journal article" date="2018" name="Front. Microbiol.">
        <title>Genome-Wide Analysis of Corynespora cassiicola Leaf Fall Disease Putative Effectors.</title>
        <authorList>
            <person name="Lopez D."/>
            <person name="Ribeiro S."/>
            <person name="Label P."/>
            <person name="Fumanal B."/>
            <person name="Venisse J.S."/>
            <person name="Kohler A."/>
            <person name="de Oliveira R.R."/>
            <person name="Labutti K."/>
            <person name="Lipzen A."/>
            <person name="Lail K."/>
            <person name="Bauer D."/>
            <person name="Ohm R.A."/>
            <person name="Barry K.W."/>
            <person name="Spatafora J."/>
            <person name="Grigoriev I.V."/>
            <person name="Martin F.M."/>
            <person name="Pujade-Renaud V."/>
        </authorList>
    </citation>
    <scope>NUCLEOTIDE SEQUENCE [LARGE SCALE GENOMIC DNA]</scope>
    <source>
        <strain evidence="2 3">Philippines</strain>
    </source>
</reference>
<dbReference type="STRING" id="1448308.A0A2T2NUA0"/>
<dbReference type="OrthoDB" id="4227028at2759"/>
<dbReference type="AlphaFoldDB" id="A0A2T2NUA0"/>
<evidence type="ECO:0000313" key="2">
    <source>
        <dbReference type="EMBL" id="PSN68949.1"/>
    </source>
</evidence>
<evidence type="ECO:0000313" key="3">
    <source>
        <dbReference type="Proteomes" id="UP000240883"/>
    </source>
</evidence>
<gene>
    <name evidence="2" type="ORF">BS50DRAFT_572130</name>
</gene>
<dbReference type="EMBL" id="KZ678133">
    <property type="protein sequence ID" value="PSN68949.1"/>
    <property type="molecule type" value="Genomic_DNA"/>
</dbReference>
<feature type="region of interest" description="Disordered" evidence="1">
    <location>
        <begin position="122"/>
        <end position="143"/>
    </location>
</feature>
<evidence type="ECO:0000256" key="1">
    <source>
        <dbReference type="SAM" id="MobiDB-lite"/>
    </source>
</evidence>
<dbReference type="GO" id="GO:0015031">
    <property type="term" value="P:protein transport"/>
    <property type="evidence" value="ECO:0007669"/>
    <property type="project" value="TreeGrafter"/>
</dbReference>
<dbReference type="PANTHER" id="PTHR28199">
    <property type="entry name" value="PROCESSING OF GAS1 AND ALP PROTEIN 2"/>
    <property type="match status" value="1"/>
</dbReference>
<feature type="region of interest" description="Disordered" evidence="1">
    <location>
        <begin position="60"/>
        <end position="108"/>
    </location>
</feature>
<dbReference type="PANTHER" id="PTHR28199:SF1">
    <property type="entry name" value="PROCESSING OF GAS1 AND ALP PROTEIN 2"/>
    <property type="match status" value="1"/>
</dbReference>
<dbReference type="Proteomes" id="UP000240883">
    <property type="component" value="Unassembled WGS sequence"/>
</dbReference>
<sequence>METQNIPELLSTWKNNFVRNTSAAFEQMRLQDYIRLVVIVGAYALIRPYIIKLGAKVQEKQHEKDAAEPTGEIHPNELRGKYQIPGIGDSDDEDEAPQPGDWGRNARIRQRKFIREAMAKEEARLQAEQDAESDKDIQEYLVD</sequence>